<accession>A0A1H1W2Y9</accession>
<feature type="compositionally biased region" description="Low complexity" evidence="2">
    <location>
        <begin position="1"/>
        <end position="26"/>
    </location>
</feature>
<dbReference type="EMBL" id="LT629766">
    <property type="protein sequence ID" value="SDS90856.1"/>
    <property type="molecule type" value="Genomic_DNA"/>
</dbReference>
<evidence type="ECO:0000256" key="3">
    <source>
        <dbReference type="SAM" id="Phobius"/>
    </source>
</evidence>
<dbReference type="Pfam" id="PF11611">
    <property type="entry name" value="DUF4352"/>
    <property type="match status" value="1"/>
</dbReference>
<feature type="compositionally biased region" description="Basic and acidic residues" evidence="2">
    <location>
        <begin position="121"/>
        <end position="136"/>
    </location>
</feature>
<evidence type="ECO:0000256" key="1">
    <source>
        <dbReference type="ARBA" id="ARBA00022729"/>
    </source>
</evidence>
<dbReference type="OrthoDB" id="3430849at2"/>
<gene>
    <name evidence="5" type="ORF">SAMN04489752_2824</name>
</gene>
<dbReference type="RefSeq" id="WP_092015129.1">
    <property type="nucleotide sequence ID" value="NZ_LT629766.1"/>
</dbReference>
<dbReference type="STRING" id="1136497.SAMN04489752_2824"/>
<evidence type="ECO:0000313" key="6">
    <source>
        <dbReference type="Proteomes" id="UP000199597"/>
    </source>
</evidence>
<reference evidence="6" key="1">
    <citation type="submission" date="2016-10" db="EMBL/GenBank/DDBJ databases">
        <authorList>
            <person name="Varghese N."/>
            <person name="Submissions S."/>
        </authorList>
    </citation>
    <scope>NUCLEOTIDE SEQUENCE [LARGE SCALE GENOMIC DNA]</scope>
    <source>
        <strain evidence="6">DSM 23676</strain>
    </source>
</reference>
<proteinExistence type="predicted"/>
<organism evidence="5 6">
    <name type="scientific">Brevibacterium siliguriense</name>
    <dbReference type="NCBI Taxonomy" id="1136497"/>
    <lineage>
        <taxon>Bacteria</taxon>
        <taxon>Bacillati</taxon>
        <taxon>Actinomycetota</taxon>
        <taxon>Actinomycetes</taxon>
        <taxon>Micrococcales</taxon>
        <taxon>Brevibacteriaceae</taxon>
        <taxon>Brevibacterium</taxon>
    </lineage>
</organism>
<dbReference type="Proteomes" id="UP000199597">
    <property type="component" value="Chromosome I"/>
</dbReference>
<keyword evidence="3" id="KW-0812">Transmembrane</keyword>
<dbReference type="InterPro" id="IPR029050">
    <property type="entry name" value="Immunoprotect_excell_Ig-like"/>
</dbReference>
<feature type="region of interest" description="Disordered" evidence="2">
    <location>
        <begin position="100"/>
        <end position="136"/>
    </location>
</feature>
<feature type="region of interest" description="Disordered" evidence="2">
    <location>
        <begin position="1"/>
        <end position="73"/>
    </location>
</feature>
<evidence type="ECO:0000313" key="5">
    <source>
        <dbReference type="EMBL" id="SDS90856.1"/>
    </source>
</evidence>
<dbReference type="SUPFAM" id="SSF81995">
    <property type="entry name" value="beta-sandwich domain of Sec23/24"/>
    <property type="match status" value="1"/>
</dbReference>
<dbReference type="AlphaFoldDB" id="A0A1H1W2Y9"/>
<keyword evidence="3" id="KW-0472">Membrane</keyword>
<feature type="transmembrane region" description="Helical" evidence="3">
    <location>
        <begin position="81"/>
        <end position="102"/>
    </location>
</feature>
<evidence type="ECO:0000259" key="4">
    <source>
        <dbReference type="Pfam" id="PF11611"/>
    </source>
</evidence>
<protein>
    <recommendedName>
        <fullName evidence="4">DUF4352 domain-containing protein</fullName>
    </recommendedName>
</protein>
<keyword evidence="6" id="KW-1185">Reference proteome</keyword>
<feature type="domain" description="DUF4352" evidence="4">
    <location>
        <begin position="141"/>
        <end position="264"/>
    </location>
</feature>
<evidence type="ECO:0000256" key="2">
    <source>
        <dbReference type="SAM" id="MobiDB-lite"/>
    </source>
</evidence>
<name>A0A1H1W2Y9_9MICO</name>
<sequence length="271" mass="29352">MSHPQNPQNTPQQPQSPRPQHQWSPQHQPPHHNQHQYEPQNFGPQQWAPAHNAPAYGTGGYQQQPFGQKPPKQKKPLLKRWWFWLLVVIVVIIIASALGGGGGDTGASEGSSADAQQSGETAKKKPAEKKAADKSVEEASYGIGDTVASDDWEITVAKVDDGVSQVGDEFLNARAQGQFVQIELSVKNTGSDPTYFFEDDIKLGDDSGNTYSADSEAGIYAAEDNILFLEEINPGNTAEGILVFDVPEDADPSKLTFAGGLFSDPVEISLK</sequence>
<keyword evidence="1" id="KW-0732">Signal</keyword>
<dbReference type="Gene3D" id="2.60.40.1240">
    <property type="match status" value="1"/>
</dbReference>
<keyword evidence="3" id="KW-1133">Transmembrane helix</keyword>
<dbReference type="InterPro" id="IPR029051">
    <property type="entry name" value="DUF4352"/>
</dbReference>